<dbReference type="EMBL" id="CAJPIN010009296">
    <property type="protein sequence ID" value="CAG2059365.1"/>
    <property type="molecule type" value="Genomic_DNA"/>
</dbReference>
<organism evidence="2 3">
    <name type="scientific">Timema podura</name>
    <name type="common">Walking stick</name>
    <dbReference type="NCBI Taxonomy" id="61482"/>
    <lineage>
        <taxon>Eukaryota</taxon>
        <taxon>Metazoa</taxon>
        <taxon>Ecdysozoa</taxon>
        <taxon>Arthropoda</taxon>
        <taxon>Hexapoda</taxon>
        <taxon>Insecta</taxon>
        <taxon>Pterygota</taxon>
        <taxon>Neoptera</taxon>
        <taxon>Polyneoptera</taxon>
        <taxon>Phasmatodea</taxon>
        <taxon>Timematodea</taxon>
        <taxon>Timematoidea</taxon>
        <taxon>Timematidae</taxon>
        <taxon>Timema</taxon>
    </lineage>
</organism>
<gene>
    <name evidence="2" type="ORF">TPAB3V08_LOCUS6329</name>
</gene>
<feature type="non-terminal residue" evidence="2">
    <location>
        <position position="1"/>
    </location>
</feature>
<accession>A0ABN7P0A6</accession>
<feature type="domain" description="Bridge-like lipid transfer protein family member 1 C-terminal" evidence="1">
    <location>
        <begin position="20"/>
        <end position="56"/>
    </location>
</feature>
<dbReference type="Proteomes" id="UP001153148">
    <property type="component" value="Unassembled WGS sequence"/>
</dbReference>
<sequence>HVFILNYSQASWGLKRQLYDTESHGAVVVTLESTSISACSSGSLVSKGRFVGLCLRSLRLVTSRHPGSAQWLQPSITLVSKLARLFENNWNALLIVSLSSQSACHSPRKVYLMTFMLLTPLAVNFATLSSSPFLSQYPAALFCTSKSRFQTPRMTHNVFVGTKLHAP</sequence>
<comment type="caution">
    <text evidence="2">The sequence shown here is derived from an EMBL/GenBank/DDBJ whole genome shotgun (WGS) entry which is preliminary data.</text>
</comment>
<keyword evidence="3" id="KW-1185">Reference proteome</keyword>
<evidence type="ECO:0000313" key="2">
    <source>
        <dbReference type="EMBL" id="CAG2059365.1"/>
    </source>
</evidence>
<evidence type="ECO:0000259" key="1">
    <source>
        <dbReference type="Pfam" id="PF25040"/>
    </source>
</evidence>
<name>A0ABN7P0A6_TIMPD</name>
<dbReference type="InterPro" id="IPR056742">
    <property type="entry name" value="BLTP1_C"/>
</dbReference>
<evidence type="ECO:0000313" key="3">
    <source>
        <dbReference type="Proteomes" id="UP001153148"/>
    </source>
</evidence>
<dbReference type="Pfam" id="PF25040">
    <property type="entry name" value="BLTP1_C"/>
    <property type="match status" value="1"/>
</dbReference>
<protein>
    <recommendedName>
        <fullName evidence="1">Bridge-like lipid transfer protein family member 1 C-terminal domain-containing protein</fullName>
    </recommendedName>
</protein>
<reference evidence="2" key="1">
    <citation type="submission" date="2021-03" db="EMBL/GenBank/DDBJ databases">
        <authorList>
            <person name="Tran Van P."/>
        </authorList>
    </citation>
    <scope>NUCLEOTIDE SEQUENCE</scope>
</reference>
<proteinExistence type="predicted"/>